<dbReference type="Proteomes" id="UP000244005">
    <property type="component" value="Unassembled WGS sequence"/>
</dbReference>
<dbReference type="Gramene" id="Mp3g11010.1">
    <property type="protein sequence ID" value="Mp3g11010.1.cds1"/>
    <property type="gene ID" value="Mp3g11010"/>
</dbReference>
<protein>
    <submittedName>
        <fullName evidence="1">Uncharacterized protein</fullName>
    </submittedName>
</protein>
<gene>
    <name evidence="1" type="ORF">MARPO_0037s0095</name>
</gene>
<evidence type="ECO:0000313" key="2">
    <source>
        <dbReference type="Proteomes" id="UP000244005"/>
    </source>
</evidence>
<proteinExistence type="predicted"/>
<keyword evidence="2" id="KW-1185">Reference proteome</keyword>
<reference evidence="2" key="1">
    <citation type="journal article" date="2017" name="Cell">
        <title>Insights into land plant evolution garnered from the Marchantia polymorpha genome.</title>
        <authorList>
            <person name="Bowman J.L."/>
            <person name="Kohchi T."/>
            <person name="Yamato K.T."/>
            <person name="Jenkins J."/>
            <person name="Shu S."/>
            <person name="Ishizaki K."/>
            <person name="Yamaoka S."/>
            <person name="Nishihama R."/>
            <person name="Nakamura Y."/>
            <person name="Berger F."/>
            <person name="Adam C."/>
            <person name="Aki S.S."/>
            <person name="Althoff F."/>
            <person name="Araki T."/>
            <person name="Arteaga-Vazquez M.A."/>
            <person name="Balasubrmanian S."/>
            <person name="Barry K."/>
            <person name="Bauer D."/>
            <person name="Boehm C.R."/>
            <person name="Briginshaw L."/>
            <person name="Caballero-Perez J."/>
            <person name="Catarino B."/>
            <person name="Chen F."/>
            <person name="Chiyoda S."/>
            <person name="Chovatia M."/>
            <person name="Davies K.M."/>
            <person name="Delmans M."/>
            <person name="Demura T."/>
            <person name="Dierschke T."/>
            <person name="Dolan L."/>
            <person name="Dorantes-Acosta A.E."/>
            <person name="Eklund D.M."/>
            <person name="Florent S.N."/>
            <person name="Flores-Sandoval E."/>
            <person name="Fujiyama A."/>
            <person name="Fukuzawa H."/>
            <person name="Galik B."/>
            <person name="Grimanelli D."/>
            <person name="Grimwood J."/>
            <person name="Grossniklaus U."/>
            <person name="Hamada T."/>
            <person name="Haseloff J."/>
            <person name="Hetherington A.J."/>
            <person name="Higo A."/>
            <person name="Hirakawa Y."/>
            <person name="Hundley H.N."/>
            <person name="Ikeda Y."/>
            <person name="Inoue K."/>
            <person name="Inoue S.I."/>
            <person name="Ishida S."/>
            <person name="Jia Q."/>
            <person name="Kakita M."/>
            <person name="Kanazawa T."/>
            <person name="Kawai Y."/>
            <person name="Kawashima T."/>
            <person name="Kennedy M."/>
            <person name="Kinose K."/>
            <person name="Kinoshita T."/>
            <person name="Kohara Y."/>
            <person name="Koide E."/>
            <person name="Komatsu K."/>
            <person name="Kopischke S."/>
            <person name="Kubo M."/>
            <person name="Kyozuka J."/>
            <person name="Lagercrantz U."/>
            <person name="Lin S.S."/>
            <person name="Lindquist E."/>
            <person name="Lipzen A.M."/>
            <person name="Lu C.W."/>
            <person name="De Luna E."/>
            <person name="Martienssen R.A."/>
            <person name="Minamino N."/>
            <person name="Mizutani M."/>
            <person name="Mizutani M."/>
            <person name="Mochizuki N."/>
            <person name="Monte I."/>
            <person name="Mosher R."/>
            <person name="Nagasaki H."/>
            <person name="Nakagami H."/>
            <person name="Naramoto S."/>
            <person name="Nishitani K."/>
            <person name="Ohtani M."/>
            <person name="Okamoto T."/>
            <person name="Okumura M."/>
            <person name="Phillips J."/>
            <person name="Pollak B."/>
            <person name="Reinders A."/>
            <person name="Rovekamp M."/>
            <person name="Sano R."/>
            <person name="Sawa S."/>
            <person name="Schmid M.W."/>
            <person name="Shirakawa M."/>
            <person name="Solano R."/>
            <person name="Spunde A."/>
            <person name="Suetsugu N."/>
            <person name="Sugano S."/>
            <person name="Sugiyama A."/>
            <person name="Sun R."/>
            <person name="Suzuki Y."/>
            <person name="Takenaka M."/>
            <person name="Takezawa D."/>
            <person name="Tomogane H."/>
            <person name="Tsuzuki M."/>
            <person name="Ueda T."/>
            <person name="Umeda M."/>
            <person name="Ward J.M."/>
            <person name="Watanabe Y."/>
            <person name="Yazaki K."/>
            <person name="Yokoyama R."/>
            <person name="Yoshitake Y."/>
            <person name="Yotsui I."/>
            <person name="Zachgo S."/>
            <person name="Schmutz J."/>
        </authorList>
    </citation>
    <scope>NUCLEOTIDE SEQUENCE [LARGE SCALE GENOMIC DNA]</scope>
    <source>
        <strain evidence="2">Tak-1</strain>
    </source>
</reference>
<organism evidence="1 2">
    <name type="scientific">Marchantia polymorpha</name>
    <name type="common">Common liverwort</name>
    <name type="synonym">Marchantia aquatica</name>
    <dbReference type="NCBI Taxonomy" id="3197"/>
    <lineage>
        <taxon>Eukaryota</taxon>
        <taxon>Viridiplantae</taxon>
        <taxon>Streptophyta</taxon>
        <taxon>Embryophyta</taxon>
        <taxon>Marchantiophyta</taxon>
        <taxon>Marchantiopsida</taxon>
        <taxon>Marchantiidae</taxon>
        <taxon>Marchantiales</taxon>
        <taxon>Marchantiaceae</taxon>
        <taxon>Marchantia</taxon>
    </lineage>
</organism>
<accession>A0A2R6X484</accession>
<evidence type="ECO:0000313" key="1">
    <source>
        <dbReference type="EMBL" id="PTQ40921.1"/>
    </source>
</evidence>
<dbReference type="EMBL" id="KZ772709">
    <property type="protein sequence ID" value="PTQ40921.1"/>
    <property type="molecule type" value="Genomic_DNA"/>
</dbReference>
<sequence length="90" mass="10200">MSARYNVSTLDLTFSDGTHIRTRVLRSGRVSSDIECRDRNYAVVVNFSGDSTGEKSCGLDRSQPLRTFWTRDSLRSAIISLAILRRYLPD</sequence>
<dbReference type="AlphaFoldDB" id="A0A2R6X484"/>
<name>A0A2R6X484_MARPO</name>